<keyword evidence="2" id="KW-1185">Reference proteome</keyword>
<proteinExistence type="predicted"/>
<dbReference type="Proteomes" id="UP000269352">
    <property type="component" value="Unassembled WGS sequence"/>
</dbReference>
<gene>
    <name evidence="1" type="ORF">NO1_0424</name>
</gene>
<evidence type="ECO:0000313" key="2">
    <source>
        <dbReference type="Proteomes" id="UP000269352"/>
    </source>
</evidence>
<name>A0A388T9Q7_TERA1</name>
<evidence type="ECO:0000313" key="1">
    <source>
        <dbReference type="EMBL" id="GBR72968.1"/>
    </source>
</evidence>
<sequence>MVDFNPNFQISGFKPKFDLNEVKFGGNHSDSTKKFANNVHQKIQDSFAEQDIKAKVVVSAGFKDGQPILYITAYDNGKPVIKDAENAIQNNLPDGASLTVYDHKAEILLRE</sequence>
<dbReference type="EMBL" id="BGZN01000004">
    <property type="protein sequence ID" value="GBR72968.1"/>
    <property type="molecule type" value="Genomic_DNA"/>
</dbReference>
<accession>A0A388T9Q7</accession>
<reference evidence="1 2" key="1">
    <citation type="journal article" date="2019" name="ISME J.">
        <title>Genome analyses of uncultured TG2/ZB3 bacteria in 'Margulisbacteria' specifically attached to ectosymbiotic spirochetes of protists in the termite gut.</title>
        <authorList>
            <person name="Utami Y.D."/>
            <person name="Kuwahara H."/>
            <person name="Igai K."/>
            <person name="Murakami T."/>
            <person name="Sugaya K."/>
            <person name="Morikawa T."/>
            <person name="Nagura Y."/>
            <person name="Yuki M."/>
            <person name="Deevong P."/>
            <person name="Inoue T."/>
            <person name="Kihara K."/>
            <person name="Lo N."/>
            <person name="Yamada A."/>
            <person name="Ohkuma M."/>
            <person name="Hongoh Y."/>
        </authorList>
    </citation>
    <scope>NUCLEOTIDE SEQUENCE [LARGE SCALE GENOMIC DNA]</scope>
    <source>
        <strain evidence="1">NkOx7-01</strain>
    </source>
</reference>
<dbReference type="AlphaFoldDB" id="A0A388T9Q7"/>
<protein>
    <submittedName>
        <fullName evidence="1">Uncharacterized protein</fullName>
    </submittedName>
</protein>
<comment type="caution">
    <text evidence="1">The sequence shown here is derived from an EMBL/GenBank/DDBJ whole genome shotgun (WGS) entry which is preliminary data.</text>
</comment>
<organism evidence="1 2">
    <name type="scientific">Termititenax aidoneus</name>
    <dbReference type="NCBI Taxonomy" id="2218524"/>
    <lineage>
        <taxon>Bacteria</taxon>
        <taxon>Bacillati</taxon>
        <taxon>Candidatus Margulisiibacteriota</taxon>
        <taxon>Candidatus Termititenacia</taxon>
        <taxon>Candidatus Termititenacales</taxon>
        <taxon>Candidatus Termititenacaceae</taxon>
        <taxon>Candidatus Termititenax</taxon>
    </lineage>
</organism>